<name>T1C0G3_9ZZZZ</name>
<feature type="non-terminal residue" evidence="1">
    <location>
        <position position="1"/>
    </location>
</feature>
<reference evidence="1" key="1">
    <citation type="submission" date="2013-08" db="EMBL/GenBank/DDBJ databases">
        <authorList>
            <person name="Mendez C."/>
            <person name="Richter M."/>
            <person name="Ferrer M."/>
            <person name="Sanchez J."/>
        </authorList>
    </citation>
    <scope>NUCLEOTIDE SEQUENCE</scope>
</reference>
<sequence length="72" mass="8469">APVMLKNVERIEGLLFVYFLALLTESLIEREIRNNMKKEGRNSIQIYPEFRSCESPTTDRVLGDFSMVQMNW</sequence>
<dbReference type="AlphaFoldDB" id="T1C0G3"/>
<dbReference type="EMBL" id="AUZY01001230">
    <property type="protein sequence ID" value="EQD75497.1"/>
    <property type="molecule type" value="Genomic_DNA"/>
</dbReference>
<gene>
    <name evidence="1" type="ORF">B1B_02092</name>
</gene>
<organism evidence="1">
    <name type="scientific">mine drainage metagenome</name>
    <dbReference type="NCBI Taxonomy" id="410659"/>
    <lineage>
        <taxon>unclassified sequences</taxon>
        <taxon>metagenomes</taxon>
        <taxon>ecological metagenomes</taxon>
    </lineage>
</organism>
<feature type="non-terminal residue" evidence="1">
    <location>
        <position position="72"/>
    </location>
</feature>
<protein>
    <submittedName>
        <fullName evidence="1">Uncharacterized protein</fullName>
    </submittedName>
</protein>
<proteinExistence type="predicted"/>
<reference evidence="1" key="2">
    <citation type="journal article" date="2014" name="ISME J.">
        <title>Microbial stratification in low pH oxic and suboxic macroscopic growths along an acid mine drainage.</title>
        <authorList>
            <person name="Mendez-Garcia C."/>
            <person name="Mesa V."/>
            <person name="Sprenger R.R."/>
            <person name="Richter M."/>
            <person name="Diez M.S."/>
            <person name="Solano J."/>
            <person name="Bargiela R."/>
            <person name="Golyshina O.V."/>
            <person name="Manteca A."/>
            <person name="Ramos J.L."/>
            <person name="Gallego J.R."/>
            <person name="Llorente I."/>
            <person name="Martins Dos Santos V.A."/>
            <person name="Jensen O.N."/>
            <person name="Pelaez A.I."/>
            <person name="Sanchez J."/>
            <person name="Ferrer M."/>
        </authorList>
    </citation>
    <scope>NUCLEOTIDE SEQUENCE</scope>
</reference>
<comment type="caution">
    <text evidence="1">The sequence shown here is derived from an EMBL/GenBank/DDBJ whole genome shotgun (WGS) entry which is preliminary data.</text>
</comment>
<accession>T1C0G3</accession>
<evidence type="ECO:0000313" key="1">
    <source>
        <dbReference type="EMBL" id="EQD75497.1"/>
    </source>
</evidence>